<dbReference type="GO" id="GO:0003735">
    <property type="term" value="F:structural constituent of ribosome"/>
    <property type="evidence" value="ECO:0007669"/>
    <property type="project" value="InterPro"/>
</dbReference>
<keyword evidence="2 6" id="KW-0689">Ribosomal protein</keyword>
<dbReference type="AlphaFoldDB" id="A0A1D3D290"/>
<keyword evidence="3" id="KW-0687">Ribonucleoprotein</keyword>
<dbReference type="EMBL" id="JROU02001056">
    <property type="protein sequence ID" value="OEH77559.1"/>
    <property type="molecule type" value="Genomic_DNA"/>
</dbReference>
<evidence type="ECO:0000256" key="4">
    <source>
        <dbReference type="ARBA" id="ARBA00040565"/>
    </source>
</evidence>
<comment type="caution">
    <text evidence="6">The sequence shown here is derived from an EMBL/GenBank/DDBJ whole genome shotgun (WGS) entry which is preliminary data.</text>
</comment>
<organism evidence="6 7">
    <name type="scientific">Cyclospora cayetanensis</name>
    <dbReference type="NCBI Taxonomy" id="88456"/>
    <lineage>
        <taxon>Eukaryota</taxon>
        <taxon>Sar</taxon>
        <taxon>Alveolata</taxon>
        <taxon>Apicomplexa</taxon>
        <taxon>Conoidasida</taxon>
        <taxon>Coccidia</taxon>
        <taxon>Eucoccidiorida</taxon>
        <taxon>Eimeriorina</taxon>
        <taxon>Eimeriidae</taxon>
        <taxon>Cyclospora</taxon>
    </lineage>
</organism>
<feature type="compositionally biased region" description="Low complexity" evidence="5">
    <location>
        <begin position="91"/>
        <end position="108"/>
    </location>
</feature>
<dbReference type="Proteomes" id="UP000095192">
    <property type="component" value="Unassembled WGS sequence"/>
</dbReference>
<dbReference type="Pfam" id="PF00573">
    <property type="entry name" value="Ribosomal_L4"/>
    <property type="match status" value="1"/>
</dbReference>
<name>A0A1D3D290_9EIME</name>
<sequence>MLPRLLRIGLAEKINAAATVGPWRFPLRWRGHRRIGGPLTSGLRCMQTRGVAALAATAPVAGSASPVAAEEAAPNASSSVLSGGAETVGDARANSRTHSSSHSTSDGCSSNFDMQTLYRHHWAVPVVGFNTRLVLPVHSFEAWEGEERQPPELIAHGAVSPVSPAAFGDSVPAPAPPSLRVLLSSEVPSEVFGQPLRPDILHQVYWHTRRAIAGWTERMQLYKWEWPGSSRKVRPQTVKTGMARMGWRKACGKYLGVQTHPLRPHDQRNKCNKRLLWRGVEQALSAKFAQEQLVLVQNLCLTSHKTKHCVKHLRRLLVRRATALSRCASSFASAGSDLRLEAVRLPSPCSGTRCHSALLIHEGHEDVNENFRWATAHITGVKRTDVAGVNAYTLLKHRMVIITLKALKQLLFELHQQQQQRLPRYATPDGRPAPPPSPVPGWADEWIEIKTKEREAKFDRQRIRELATKWTWSSEPKGLLKVPRFDPLRGFRVGRFSSEEVPEAGSKYDDLYADEEPLDEDGEDMERLAAALEVGSTVSLLSPCDAFDWRFSVLTLENGSDSVA</sequence>
<comment type="similarity">
    <text evidence="1">Belongs to the universal ribosomal protein uL4 family.</text>
</comment>
<evidence type="ECO:0000256" key="3">
    <source>
        <dbReference type="ARBA" id="ARBA00023274"/>
    </source>
</evidence>
<gene>
    <name evidence="6" type="ORF">cyc_05749</name>
</gene>
<dbReference type="InterPro" id="IPR002136">
    <property type="entry name" value="Ribosomal_uL4"/>
</dbReference>
<evidence type="ECO:0000256" key="5">
    <source>
        <dbReference type="SAM" id="MobiDB-lite"/>
    </source>
</evidence>
<reference evidence="6 7" key="1">
    <citation type="journal article" date="2016" name="BMC Genomics">
        <title>Comparative genomics reveals Cyclospora cayetanensis possesses coccidia-like metabolism and invasion components but unique surface antigens.</title>
        <authorList>
            <person name="Liu S."/>
            <person name="Wang L."/>
            <person name="Zheng H."/>
            <person name="Xu Z."/>
            <person name="Roellig D.M."/>
            <person name="Li N."/>
            <person name="Frace M.A."/>
            <person name="Tang K."/>
            <person name="Arrowood M.J."/>
            <person name="Moss D.M."/>
            <person name="Zhang L."/>
            <person name="Feng Y."/>
            <person name="Xiao L."/>
        </authorList>
    </citation>
    <scope>NUCLEOTIDE SEQUENCE [LARGE SCALE GENOMIC DNA]</scope>
    <source>
        <strain evidence="6 7">CHN_HEN01</strain>
    </source>
</reference>
<dbReference type="VEuPathDB" id="ToxoDB:LOC34622056"/>
<dbReference type="InterPro" id="IPR013005">
    <property type="entry name" value="Ribosomal_uL4-like"/>
</dbReference>
<proteinExistence type="inferred from homology"/>
<dbReference type="PANTHER" id="PTHR10746">
    <property type="entry name" value="50S RIBOSOMAL PROTEIN L4"/>
    <property type="match status" value="1"/>
</dbReference>
<dbReference type="FunCoup" id="A0A1D3D290">
    <property type="interactions" value="1"/>
</dbReference>
<feature type="region of interest" description="Disordered" evidence="5">
    <location>
        <begin position="74"/>
        <end position="108"/>
    </location>
</feature>
<dbReference type="Gene3D" id="3.40.1370.10">
    <property type="match status" value="1"/>
</dbReference>
<dbReference type="PANTHER" id="PTHR10746:SF6">
    <property type="entry name" value="LARGE RIBOSOMAL SUBUNIT PROTEIN UL4M"/>
    <property type="match status" value="1"/>
</dbReference>
<evidence type="ECO:0000313" key="7">
    <source>
        <dbReference type="Proteomes" id="UP000095192"/>
    </source>
</evidence>
<dbReference type="GO" id="GO:1990904">
    <property type="term" value="C:ribonucleoprotein complex"/>
    <property type="evidence" value="ECO:0007669"/>
    <property type="project" value="UniProtKB-KW"/>
</dbReference>
<accession>A0A1D3D290</accession>
<dbReference type="GO" id="GO:0006412">
    <property type="term" value="P:translation"/>
    <property type="evidence" value="ECO:0007669"/>
    <property type="project" value="InterPro"/>
</dbReference>
<dbReference type="InParanoid" id="A0A1D3D290"/>
<dbReference type="VEuPathDB" id="ToxoDB:cyc_05749"/>
<keyword evidence="7" id="KW-1185">Reference proteome</keyword>
<feature type="region of interest" description="Disordered" evidence="5">
    <location>
        <begin position="423"/>
        <end position="442"/>
    </location>
</feature>
<dbReference type="SUPFAM" id="SSF52166">
    <property type="entry name" value="Ribosomal protein L4"/>
    <property type="match status" value="1"/>
</dbReference>
<dbReference type="InterPro" id="IPR023574">
    <property type="entry name" value="Ribosomal_uL4_dom_sf"/>
</dbReference>
<dbReference type="GO" id="GO:0005840">
    <property type="term" value="C:ribosome"/>
    <property type="evidence" value="ECO:0007669"/>
    <property type="project" value="UniProtKB-KW"/>
</dbReference>
<evidence type="ECO:0000256" key="2">
    <source>
        <dbReference type="ARBA" id="ARBA00022980"/>
    </source>
</evidence>
<protein>
    <recommendedName>
        <fullName evidence="4">Large ribosomal subunit protein uL4m</fullName>
    </recommendedName>
</protein>
<evidence type="ECO:0000256" key="1">
    <source>
        <dbReference type="ARBA" id="ARBA00010528"/>
    </source>
</evidence>
<evidence type="ECO:0000313" key="6">
    <source>
        <dbReference type="EMBL" id="OEH77559.1"/>
    </source>
</evidence>